<organism evidence="5 6">
    <name type="scientific">Prymnesium parvum</name>
    <name type="common">Toxic golden alga</name>
    <dbReference type="NCBI Taxonomy" id="97485"/>
    <lineage>
        <taxon>Eukaryota</taxon>
        <taxon>Haptista</taxon>
        <taxon>Haptophyta</taxon>
        <taxon>Prymnesiophyceae</taxon>
        <taxon>Prymnesiales</taxon>
        <taxon>Prymnesiaceae</taxon>
        <taxon>Prymnesium</taxon>
    </lineage>
</organism>
<dbReference type="EMBL" id="JBGBPQ010000020">
    <property type="protein sequence ID" value="KAL1504069.1"/>
    <property type="molecule type" value="Genomic_DNA"/>
</dbReference>
<reference evidence="5 6" key="1">
    <citation type="journal article" date="2024" name="Science">
        <title>Giant polyketide synthase enzymes in the biosynthesis of giant marine polyether toxins.</title>
        <authorList>
            <person name="Fallon T.R."/>
            <person name="Shende V.V."/>
            <person name="Wierzbicki I.H."/>
            <person name="Pendleton A.L."/>
            <person name="Watervoot N.F."/>
            <person name="Auber R.P."/>
            <person name="Gonzalez D.J."/>
            <person name="Wisecaver J.H."/>
            <person name="Moore B.S."/>
        </authorList>
    </citation>
    <scope>NUCLEOTIDE SEQUENCE [LARGE SCALE GENOMIC DNA]</scope>
    <source>
        <strain evidence="5 6">12B1</strain>
    </source>
</reference>
<dbReference type="CDD" id="cd00051">
    <property type="entry name" value="EFh"/>
    <property type="match status" value="1"/>
</dbReference>
<dbReference type="SMART" id="SM00054">
    <property type="entry name" value="EFh"/>
    <property type="match status" value="2"/>
</dbReference>
<dbReference type="InterPro" id="IPR011989">
    <property type="entry name" value="ARM-like"/>
</dbReference>
<gene>
    <name evidence="5" type="ORF">AB1Y20_010479</name>
</gene>
<dbReference type="InterPro" id="IPR002048">
    <property type="entry name" value="EF_hand_dom"/>
</dbReference>
<dbReference type="Gene3D" id="1.10.238.10">
    <property type="entry name" value="EF-hand"/>
    <property type="match status" value="1"/>
</dbReference>
<dbReference type="PROSITE" id="PS50222">
    <property type="entry name" value="EF_HAND_2"/>
    <property type="match status" value="2"/>
</dbReference>
<evidence type="ECO:0000313" key="6">
    <source>
        <dbReference type="Proteomes" id="UP001515480"/>
    </source>
</evidence>
<feature type="domain" description="EF-hand" evidence="4">
    <location>
        <begin position="908"/>
        <end position="943"/>
    </location>
</feature>
<dbReference type="InterPro" id="IPR018247">
    <property type="entry name" value="EF_Hand_1_Ca_BS"/>
</dbReference>
<dbReference type="Pfam" id="PF13499">
    <property type="entry name" value="EF-hand_7"/>
    <property type="match status" value="1"/>
</dbReference>
<keyword evidence="6" id="KW-1185">Reference proteome</keyword>
<name>A0AB34IRJ5_PRYPA</name>
<dbReference type="GO" id="GO:0005509">
    <property type="term" value="F:calcium ion binding"/>
    <property type="evidence" value="ECO:0007669"/>
    <property type="project" value="InterPro"/>
</dbReference>
<feature type="compositionally biased region" description="Low complexity" evidence="3">
    <location>
        <begin position="30"/>
        <end position="50"/>
    </location>
</feature>
<feature type="region of interest" description="Disordered" evidence="3">
    <location>
        <begin position="717"/>
        <end position="769"/>
    </location>
</feature>
<evidence type="ECO:0000313" key="5">
    <source>
        <dbReference type="EMBL" id="KAL1504069.1"/>
    </source>
</evidence>
<feature type="domain" description="EF-hand" evidence="4">
    <location>
        <begin position="872"/>
        <end position="907"/>
    </location>
</feature>
<sequence>MLGKESESGEGGLQGRSARPDSLRDDDEAAALARGADQLGSDGSESCESGGVDLDAVEAAMGEAIHAMLGDAEIIEALEGVPSDALMEAGHGDLNRRERKSIDAGAMRREHSMHGRSDATVQEFAAALLSQEEMAELRSAQGCVRHLRNALSLLREPPSEASVADRRRAAVVLAAGAVNVYARETIVELEGAKILVAAIQVEPDWATLSLCVSTLRQLALCDKLAGTFCAELAEKEIAGPLVALLTSPELPEQIRIEAAECATKLCETEPSCSRMIEAQIIPAAKAVIEQDPSAEGDGAASVSPSLVYAAITILRTLSAASKNRRHVIDCDILFTLLRLARAPGTASAGPTKQVHQEIQVQALNVMQSLTAQADFKAQLEEEGSIFALLFTLRDSSNDEVRACADAIAFHWDEEFFGWCWRCCSSCKSVTEMLLLQPKKELDAAFSLNARSRAGESRFADARSMLSREAAVPASNVLLSALSGDVSGSPEDAEAMDPSSKRSFFAESQRIQVRLHEYLSQADEYIKDLLRLRARLNNGNDNCTRWLRQYRATLSTRQAFAMVNKPGSIAATCRDLSHALQNSEQTAQVACRQLLFHGNQLLDAKEKVHVAQTRLDEVAAFVEAGTAVEVMQHWRMQAYDELRKGIIHLAARLEVNVRDLVQQRLAGGRELFAKADGLLAEVPKLGVEFASLIGEDWMESTSDLGALSVKSLERGLAQEKSEAGRSDSDKSAAASEIGSARDGGSKVGSVRAQPQKSTVGAPSARSPEKIREPGCALHDARGVEGSQADWPSASAITSTSQVSIASCPRPQQVRTWGIPRPTGYVRPLSRTPVRRHLMGLREEEACSENENNIAAEELYSLATDLREGLGSTLKLKRLKSIFNSIDSDGNGHVETKELSLMLRSSGVDVPDQDLEDFVSEIDLDGNGTLEFVEFLELLHKLSSRVRELLRQRAETGECDVPTGPLLESMLADSRRAQAKLPYCPAMERARREAIRRANSPRRILNAPRRMTPDPLSSVRTIPFQDNRSILQCHKSPLGQKFTSQTAYAAALILEAFVEAAPSNEDASLQLSLLYRQHAWAKLFSANSDMLAISGSMWQNTFNSWVQRKPQAQVINFYKSPQVNGVRRVHPSQRLQSLHGWDVMQLLSLFNVSNLLDVPWADDKTLQAFPLKQLWPSLTTEYGTQKTAARLRLSTSAAGLHSENFARGESMSCRISTGGVRSSLQPRSPTPQIIPKPRSRSTHGFREKHALSQSLPIFRMPS</sequence>
<dbReference type="FunFam" id="1.10.238.10:FF:000178">
    <property type="entry name" value="Calmodulin-2 A"/>
    <property type="match status" value="1"/>
</dbReference>
<proteinExistence type="predicted"/>
<dbReference type="InterPro" id="IPR016024">
    <property type="entry name" value="ARM-type_fold"/>
</dbReference>
<feature type="compositionally biased region" description="Polar residues" evidence="3">
    <location>
        <begin position="1214"/>
        <end position="1225"/>
    </location>
</feature>
<feature type="compositionally biased region" description="Basic and acidic residues" evidence="3">
    <location>
        <begin position="717"/>
        <end position="729"/>
    </location>
</feature>
<dbReference type="Gene3D" id="1.25.10.10">
    <property type="entry name" value="Leucine-rich Repeat Variant"/>
    <property type="match status" value="1"/>
</dbReference>
<dbReference type="InterPro" id="IPR011992">
    <property type="entry name" value="EF-hand-dom_pair"/>
</dbReference>
<feature type="region of interest" description="Disordered" evidence="3">
    <location>
        <begin position="1214"/>
        <end position="1244"/>
    </location>
</feature>
<comment type="caution">
    <text evidence="5">The sequence shown here is derived from an EMBL/GenBank/DDBJ whole genome shotgun (WGS) entry which is preliminary data.</text>
</comment>
<evidence type="ECO:0000256" key="2">
    <source>
        <dbReference type="ARBA" id="ARBA00022837"/>
    </source>
</evidence>
<dbReference type="AlphaFoldDB" id="A0AB34IRJ5"/>
<evidence type="ECO:0000256" key="1">
    <source>
        <dbReference type="ARBA" id="ARBA00022737"/>
    </source>
</evidence>
<feature type="region of interest" description="Disordered" evidence="3">
    <location>
        <begin position="1"/>
        <end position="50"/>
    </location>
</feature>
<keyword evidence="2" id="KW-0106">Calcium</keyword>
<dbReference type="PROSITE" id="PS00018">
    <property type="entry name" value="EF_HAND_1"/>
    <property type="match status" value="2"/>
</dbReference>
<evidence type="ECO:0000259" key="4">
    <source>
        <dbReference type="PROSITE" id="PS50222"/>
    </source>
</evidence>
<dbReference type="GO" id="GO:0043226">
    <property type="term" value="C:organelle"/>
    <property type="evidence" value="ECO:0007669"/>
    <property type="project" value="UniProtKB-ARBA"/>
</dbReference>
<protein>
    <recommendedName>
        <fullName evidence="4">EF-hand domain-containing protein</fullName>
    </recommendedName>
</protein>
<dbReference type="Proteomes" id="UP001515480">
    <property type="component" value="Unassembled WGS sequence"/>
</dbReference>
<keyword evidence="1" id="KW-0677">Repeat</keyword>
<dbReference type="SUPFAM" id="SSF48371">
    <property type="entry name" value="ARM repeat"/>
    <property type="match status" value="1"/>
</dbReference>
<evidence type="ECO:0000256" key="3">
    <source>
        <dbReference type="SAM" id="MobiDB-lite"/>
    </source>
</evidence>
<accession>A0AB34IRJ5</accession>
<dbReference type="SUPFAM" id="SSF47473">
    <property type="entry name" value="EF-hand"/>
    <property type="match status" value="1"/>
</dbReference>